<dbReference type="SUPFAM" id="SSF51182">
    <property type="entry name" value="RmlC-like cupins"/>
    <property type="match status" value="1"/>
</dbReference>
<proteinExistence type="predicted"/>
<dbReference type="PANTHER" id="PTHR40943">
    <property type="entry name" value="CYTOPLASMIC PROTEIN-RELATED"/>
    <property type="match status" value="1"/>
</dbReference>
<evidence type="ECO:0000259" key="1">
    <source>
        <dbReference type="Pfam" id="PF05899"/>
    </source>
</evidence>
<dbReference type="KEGG" id="stac:ABII15_09870"/>
<protein>
    <submittedName>
        <fullName evidence="2">Cupin domain-containing protein</fullName>
    </submittedName>
</protein>
<evidence type="ECO:0000313" key="2">
    <source>
        <dbReference type="EMBL" id="XCJ70257.1"/>
    </source>
</evidence>
<organism evidence="2">
    <name type="scientific">Streptomyces tabacisoli</name>
    <dbReference type="NCBI Taxonomy" id="3156398"/>
    <lineage>
        <taxon>Bacteria</taxon>
        <taxon>Bacillati</taxon>
        <taxon>Actinomycetota</taxon>
        <taxon>Actinomycetes</taxon>
        <taxon>Kitasatosporales</taxon>
        <taxon>Streptomycetaceae</taxon>
        <taxon>Streptomyces</taxon>
    </lineage>
</organism>
<accession>A0AAU8IQ95</accession>
<name>A0AAU8IQ95_9ACTN</name>
<reference evidence="2" key="1">
    <citation type="submission" date="2024-06" db="EMBL/GenBank/DDBJ databases">
        <title>Streptomyces sp. strain HUAS MG91 genome sequences.</title>
        <authorList>
            <person name="Mo P."/>
        </authorList>
    </citation>
    <scope>NUCLEOTIDE SEQUENCE</scope>
    <source>
        <strain evidence="2">HUAS MG91</strain>
    </source>
</reference>
<feature type="domain" description="(S)-ureidoglycine aminohydrolase cupin" evidence="1">
    <location>
        <begin position="52"/>
        <end position="123"/>
    </location>
</feature>
<dbReference type="InterPro" id="IPR008579">
    <property type="entry name" value="UGlyAH_Cupin_dom"/>
</dbReference>
<dbReference type="InterPro" id="IPR014710">
    <property type="entry name" value="RmlC-like_jellyroll"/>
</dbReference>
<gene>
    <name evidence="2" type="ORF">ABII15_09870</name>
</gene>
<dbReference type="EMBL" id="CP159534">
    <property type="protein sequence ID" value="XCJ70257.1"/>
    <property type="molecule type" value="Genomic_DNA"/>
</dbReference>
<dbReference type="Gene3D" id="2.60.120.10">
    <property type="entry name" value="Jelly Rolls"/>
    <property type="match status" value="1"/>
</dbReference>
<dbReference type="AlphaFoldDB" id="A0AAU8IQ95"/>
<dbReference type="InterPro" id="IPR011051">
    <property type="entry name" value="RmlC_Cupin_sf"/>
</dbReference>
<dbReference type="RefSeq" id="WP_353941906.1">
    <property type="nucleotide sequence ID" value="NZ_CP159534.1"/>
</dbReference>
<dbReference type="PANTHER" id="PTHR40943:SF1">
    <property type="entry name" value="CYTOPLASMIC PROTEIN"/>
    <property type="match status" value="1"/>
</dbReference>
<dbReference type="Pfam" id="PF05899">
    <property type="entry name" value="Cupin_3"/>
    <property type="match status" value="1"/>
</dbReference>
<sequence length="128" mass="13484">MTANDQTAAATAASAPSFAVRVPDVELEPEPLDPAQIVSGTPEVTGKVLWESADGTQLRGIWQITPGVVTDTEANELFVVVSGRATVEVEGGDTLEVGPGSAAVLREGDRTTWTVHETLRKAYHITLS</sequence>